<feature type="domain" description="Transketolase-like pyrimidine-binding" evidence="1">
    <location>
        <begin position="9"/>
        <end position="173"/>
    </location>
</feature>
<name>A0ABS1LMY0_9MICO</name>
<dbReference type="PANTHER" id="PTHR43825:SF3">
    <property type="entry name" value="PYRUVATE DEHYDROGENASE E1 COMPONENT"/>
    <property type="match status" value="1"/>
</dbReference>
<evidence type="ECO:0000313" key="3">
    <source>
        <dbReference type="Proteomes" id="UP000675409"/>
    </source>
</evidence>
<proteinExistence type="predicted"/>
<dbReference type="CDD" id="cd07033">
    <property type="entry name" value="TPP_PYR_DXS_TK_like"/>
    <property type="match status" value="1"/>
</dbReference>
<dbReference type="EMBL" id="JABBYC010000022">
    <property type="protein sequence ID" value="MBL0887148.1"/>
    <property type="molecule type" value="Genomic_DNA"/>
</dbReference>
<dbReference type="Proteomes" id="UP000675409">
    <property type="component" value="Unassembled WGS sequence"/>
</dbReference>
<dbReference type="RefSeq" id="WP_201847881.1">
    <property type="nucleotide sequence ID" value="NZ_JABBYC010000022.1"/>
</dbReference>
<dbReference type="InterPro" id="IPR009014">
    <property type="entry name" value="Transketo_C/PFOR_II"/>
</dbReference>
<gene>
    <name evidence="2" type="ORF">HGK34_12810</name>
</gene>
<dbReference type="SMART" id="SM00861">
    <property type="entry name" value="Transket_pyr"/>
    <property type="match status" value="1"/>
</dbReference>
<comment type="caution">
    <text evidence="2">The sequence shown here is derived from an EMBL/GenBank/DDBJ whole genome shotgun (WGS) entry which is preliminary data.</text>
</comment>
<keyword evidence="3" id="KW-1185">Reference proteome</keyword>
<evidence type="ECO:0000259" key="1">
    <source>
        <dbReference type="SMART" id="SM00861"/>
    </source>
</evidence>
<dbReference type="InterPro" id="IPR029061">
    <property type="entry name" value="THDP-binding"/>
</dbReference>
<organism evidence="2 3">
    <name type="scientific">Myceligenerans indicum</name>
    <dbReference type="NCBI Taxonomy" id="2593663"/>
    <lineage>
        <taxon>Bacteria</taxon>
        <taxon>Bacillati</taxon>
        <taxon>Actinomycetota</taxon>
        <taxon>Actinomycetes</taxon>
        <taxon>Micrococcales</taxon>
        <taxon>Promicromonosporaceae</taxon>
        <taxon>Myceligenerans</taxon>
    </lineage>
</organism>
<dbReference type="InterPro" id="IPR005475">
    <property type="entry name" value="Transketolase-like_Pyr-bd"/>
</dbReference>
<dbReference type="SUPFAM" id="SSF52922">
    <property type="entry name" value="TK C-terminal domain-like"/>
    <property type="match status" value="1"/>
</dbReference>
<dbReference type="InterPro" id="IPR051157">
    <property type="entry name" value="PDH/Transketolase"/>
</dbReference>
<protein>
    <submittedName>
        <fullName evidence="2">Transketolase</fullName>
    </submittedName>
</protein>
<evidence type="ECO:0000313" key="2">
    <source>
        <dbReference type="EMBL" id="MBL0887148.1"/>
    </source>
</evidence>
<dbReference type="SUPFAM" id="SSF52518">
    <property type="entry name" value="Thiamin diphosphate-binding fold (THDP-binding)"/>
    <property type="match status" value="1"/>
</dbReference>
<dbReference type="Pfam" id="PF02779">
    <property type="entry name" value="Transket_pyr"/>
    <property type="match status" value="1"/>
</dbReference>
<sequence>MSTAAPLAPSPRAQFGRTSCALLDEREDLAVVWAEISGQYLEAGARAHPDRVINVGIREQLLVSLGAGLALNGVRPIMHTFAPFLVERAFEQIKLDFAHQGVGGVLVSAGGSFDKASSGRTHQGPADVALAATVPGMTVHAPGTAAEVDATIRAAVAGDGLHYVRTSELTQATRIPTDGAMHVLHEGRGPGRRSAPAGGPLTLLALGPVRDAALAAARELDATLLTTTSVVPLDGQALRAHAGGEVVVIEPWLEGTSVAAVAAELDDAPRRFLGIGTSHQELRRYGTPAEHVTAHGLDPDGLIRRIRAWSRSS</sequence>
<dbReference type="Gene3D" id="3.40.50.920">
    <property type="match status" value="1"/>
</dbReference>
<accession>A0ABS1LMY0</accession>
<dbReference type="Gene3D" id="3.40.50.970">
    <property type="match status" value="1"/>
</dbReference>
<dbReference type="PANTHER" id="PTHR43825">
    <property type="entry name" value="PYRUVATE DEHYDROGENASE E1 COMPONENT"/>
    <property type="match status" value="1"/>
</dbReference>
<reference evidence="2 3" key="1">
    <citation type="journal article" date="2021" name="Arch. Microbiol.">
        <title>Myceligenerans indicum sp. nov., an actinobacterium isolated from mangrove sediment of Sundarbans, India.</title>
        <authorList>
            <person name="Asha K."/>
            <person name="Bhadury P."/>
        </authorList>
    </citation>
    <scope>NUCLEOTIDE SEQUENCE [LARGE SCALE GENOMIC DNA]</scope>
    <source>
        <strain evidence="2 3">I2</strain>
    </source>
</reference>